<dbReference type="InterPro" id="IPR032812">
    <property type="entry name" value="SbsA_Ig"/>
</dbReference>
<evidence type="ECO:0000313" key="3">
    <source>
        <dbReference type="EMBL" id="HGV97430.1"/>
    </source>
</evidence>
<evidence type="ECO:0000256" key="1">
    <source>
        <dbReference type="ARBA" id="ARBA00022729"/>
    </source>
</evidence>
<dbReference type="Pfam" id="PF13205">
    <property type="entry name" value="Big_5"/>
    <property type="match status" value="1"/>
</dbReference>
<sequence>MDRLQVLNEHQIILHFSEEIDTTKVFSENFSIVGDSGILKIIVVYPGNFPQELFFTTEKMGELNYEITGKVLDKSGREGFFKKRFNGSTKPDTITPWIKEYKSGNKNNFFLLTFSEAMDTNSLKFFIVPKKDFIAGWERTRTLSLIPRTEFDSLHFDTTYYLYITEIKDLSGNRFGPFVTAVTPDTVYQPLYLKGKVFLRDTSVQQGVAILRRGIPSGVSLIKDGEFTFEVRDSLNFLVQVITDGYYGEDSVRAGKENIVHIRPGEVTVDSILN</sequence>
<protein>
    <recommendedName>
        <fullName evidence="2">SbsA Ig-like domain-containing protein</fullName>
    </recommendedName>
</protein>
<keyword evidence="1" id="KW-0732">Signal</keyword>
<gene>
    <name evidence="3" type="ORF">ENV60_03925</name>
</gene>
<dbReference type="EMBL" id="DTGZ01000071">
    <property type="protein sequence ID" value="HGV97430.1"/>
    <property type="molecule type" value="Genomic_DNA"/>
</dbReference>
<feature type="domain" description="SbsA Ig-like" evidence="2">
    <location>
        <begin position="110"/>
        <end position="174"/>
    </location>
</feature>
<dbReference type="AlphaFoldDB" id="A0A7C4TDW7"/>
<proteinExistence type="predicted"/>
<accession>A0A7C4TDW7</accession>
<organism evidence="3">
    <name type="scientific">candidate division WOR-3 bacterium</name>
    <dbReference type="NCBI Taxonomy" id="2052148"/>
    <lineage>
        <taxon>Bacteria</taxon>
        <taxon>Bacteria division WOR-3</taxon>
    </lineage>
</organism>
<reference evidence="3" key="1">
    <citation type="journal article" date="2020" name="mSystems">
        <title>Genome- and Community-Level Interaction Insights into Carbon Utilization and Element Cycling Functions of Hydrothermarchaeota in Hydrothermal Sediment.</title>
        <authorList>
            <person name="Zhou Z."/>
            <person name="Liu Y."/>
            <person name="Xu W."/>
            <person name="Pan J."/>
            <person name="Luo Z.H."/>
            <person name="Li M."/>
        </authorList>
    </citation>
    <scope>NUCLEOTIDE SEQUENCE [LARGE SCALE GENOMIC DNA]</scope>
    <source>
        <strain evidence="3">SpSt-774</strain>
    </source>
</reference>
<name>A0A7C4TDW7_UNCW3</name>
<evidence type="ECO:0000259" key="2">
    <source>
        <dbReference type="Pfam" id="PF13205"/>
    </source>
</evidence>
<comment type="caution">
    <text evidence="3">The sequence shown here is derived from an EMBL/GenBank/DDBJ whole genome shotgun (WGS) entry which is preliminary data.</text>
</comment>